<feature type="compositionally biased region" description="Acidic residues" evidence="1">
    <location>
        <begin position="57"/>
        <end position="67"/>
    </location>
</feature>
<proteinExistence type="predicted"/>
<gene>
    <name evidence="3" type="ORF">SHKM778_27790</name>
</gene>
<reference evidence="3" key="2">
    <citation type="submission" date="2024-07" db="EMBL/GenBank/DDBJ databases">
        <title>Streptomyces haneummycinica sp. nov., a new antibiotic-producing actinobacterium isolated from marine sediment.</title>
        <authorList>
            <person name="Uemura M."/>
            <person name="Hamada M."/>
            <person name="Hirano S."/>
            <person name="Kobayashi K."/>
            <person name="Ohshiro T."/>
            <person name="Kobayashi T."/>
            <person name="Terahara T."/>
        </authorList>
    </citation>
    <scope>NUCLEOTIDE SEQUENCE</scope>
    <source>
        <strain evidence="3">KM77-8</strain>
    </source>
</reference>
<keyword evidence="2" id="KW-0732">Signal</keyword>
<evidence type="ECO:0000256" key="1">
    <source>
        <dbReference type="SAM" id="MobiDB-lite"/>
    </source>
</evidence>
<feature type="chain" id="PRO_5043736840" evidence="2">
    <location>
        <begin position="31"/>
        <end position="79"/>
    </location>
</feature>
<protein>
    <submittedName>
        <fullName evidence="3">Uncharacterized protein</fullName>
    </submittedName>
</protein>
<feature type="signal peptide" evidence="2">
    <location>
        <begin position="1"/>
        <end position="30"/>
    </location>
</feature>
<feature type="region of interest" description="Disordered" evidence="1">
    <location>
        <begin position="35"/>
        <end position="79"/>
    </location>
</feature>
<evidence type="ECO:0000313" key="3">
    <source>
        <dbReference type="EMBL" id="BFO16391.1"/>
    </source>
</evidence>
<evidence type="ECO:0000256" key="2">
    <source>
        <dbReference type="SAM" id="SignalP"/>
    </source>
</evidence>
<reference evidence="3" key="1">
    <citation type="submission" date="2024-06" db="EMBL/GenBank/DDBJ databases">
        <authorList>
            <consortium name="consrtm"/>
            <person name="Uemura M."/>
            <person name="Terahara T."/>
        </authorList>
    </citation>
    <scope>NUCLEOTIDE SEQUENCE</scope>
    <source>
        <strain evidence="3">KM77-8</strain>
    </source>
</reference>
<dbReference type="AlphaFoldDB" id="A0AAT9HGB3"/>
<organism evidence="3">
    <name type="scientific">Streptomyces haneummycinicus</name>
    <dbReference type="NCBI Taxonomy" id="3074435"/>
    <lineage>
        <taxon>Bacteria</taxon>
        <taxon>Bacillati</taxon>
        <taxon>Actinomycetota</taxon>
        <taxon>Actinomycetes</taxon>
        <taxon>Kitasatosporales</taxon>
        <taxon>Streptomycetaceae</taxon>
        <taxon>Streptomyces</taxon>
    </lineage>
</organism>
<accession>A0AAT9HGB3</accession>
<sequence>MCRPPGSSAAIRWTAVAAFLSGALASFASAERGGAGLDLGSDLGSDSDSGSAPESDSAGEPDADSDPLGDAGGDGDAAW</sequence>
<name>A0AAT9HGB3_9ACTN</name>
<feature type="compositionally biased region" description="Gly residues" evidence="1">
    <location>
        <begin position="70"/>
        <end position="79"/>
    </location>
</feature>
<feature type="compositionally biased region" description="Low complexity" evidence="1">
    <location>
        <begin position="38"/>
        <end position="52"/>
    </location>
</feature>
<dbReference type="EMBL" id="AP035768">
    <property type="protein sequence ID" value="BFO16391.1"/>
    <property type="molecule type" value="Genomic_DNA"/>
</dbReference>